<dbReference type="InterPro" id="IPR009851">
    <property type="entry name" value="Mod_r"/>
</dbReference>
<comment type="similarity">
    <text evidence="2">Belongs to the VPS37 family.</text>
</comment>
<proteinExistence type="inferred from homology"/>
<dbReference type="PANTHER" id="PTHR13678">
    <property type="entry name" value="VACUOLAR PROTEIN SORTING-ASSOCIATED PROTEIN 37"/>
    <property type="match status" value="1"/>
</dbReference>
<dbReference type="InterPro" id="IPR016135">
    <property type="entry name" value="UBQ-conjugating_enzyme/RWD"/>
</dbReference>
<evidence type="ECO:0000256" key="6">
    <source>
        <dbReference type="ARBA" id="ARBA00025010"/>
    </source>
</evidence>
<feature type="compositionally biased region" description="Polar residues" evidence="7">
    <location>
        <begin position="225"/>
        <end position="234"/>
    </location>
</feature>
<dbReference type="GO" id="GO:0043162">
    <property type="term" value="P:ubiquitin-dependent protein catabolic process via the multivesicular body sorting pathway"/>
    <property type="evidence" value="ECO:0007669"/>
    <property type="project" value="TreeGrafter"/>
</dbReference>
<accession>A0A8X7XDE9</accession>
<dbReference type="Proteomes" id="UP000886611">
    <property type="component" value="Unassembled WGS sequence"/>
</dbReference>
<protein>
    <submittedName>
        <fullName evidence="9">VP37A protein</fullName>
    </submittedName>
</protein>
<comment type="function">
    <text evidence="6">Component of the ESCRT-I complex, a regulator of vesicular trafficking process. Required for the sorting of endocytic ubiquitinated cargos into multivesicular bodies. May be involved in cell growth and differentiation.</text>
</comment>
<feature type="compositionally biased region" description="Low complexity" evidence="7">
    <location>
        <begin position="383"/>
        <end position="394"/>
    </location>
</feature>
<evidence type="ECO:0000256" key="5">
    <source>
        <dbReference type="ARBA" id="ARBA00022927"/>
    </source>
</evidence>
<reference evidence="9 10" key="1">
    <citation type="journal article" date="2021" name="Cell">
        <title>Tracing the genetic footprints of vertebrate landing in non-teleost ray-finned fishes.</title>
        <authorList>
            <person name="Bi X."/>
            <person name="Wang K."/>
            <person name="Yang L."/>
            <person name="Pan H."/>
            <person name="Jiang H."/>
            <person name="Wei Q."/>
            <person name="Fang M."/>
            <person name="Yu H."/>
            <person name="Zhu C."/>
            <person name="Cai Y."/>
            <person name="He Y."/>
            <person name="Gan X."/>
            <person name="Zeng H."/>
            <person name="Yu D."/>
            <person name="Zhu Y."/>
            <person name="Jiang H."/>
            <person name="Qiu Q."/>
            <person name="Yang H."/>
            <person name="Zhang Y.E."/>
            <person name="Wang W."/>
            <person name="Zhu M."/>
            <person name="He S."/>
            <person name="Zhang G."/>
        </authorList>
    </citation>
    <scope>NUCLEOTIDE SEQUENCE [LARGE SCALE GENOMIC DNA]</scope>
    <source>
        <strain evidence="9">Bchr_013</strain>
    </source>
</reference>
<dbReference type="CDD" id="cd11685">
    <property type="entry name" value="UEV_TSG101-like"/>
    <property type="match status" value="1"/>
</dbReference>
<dbReference type="SUPFAM" id="SSF54495">
    <property type="entry name" value="UBC-like"/>
    <property type="match status" value="1"/>
</dbReference>
<dbReference type="PANTHER" id="PTHR13678:SF2">
    <property type="entry name" value="VACUOLAR PROTEIN SORTING-ASSOCIATED PROTEIN 37A"/>
    <property type="match status" value="1"/>
</dbReference>
<feature type="region of interest" description="Disordered" evidence="7">
    <location>
        <begin position="212"/>
        <end position="234"/>
    </location>
</feature>
<feature type="non-terminal residue" evidence="9">
    <location>
        <position position="1"/>
    </location>
</feature>
<dbReference type="GO" id="GO:0000813">
    <property type="term" value="C:ESCRT I complex"/>
    <property type="evidence" value="ECO:0007669"/>
    <property type="project" value="TreeGrafter"/>
</dbReference>
<feature type="region of interest" description="Disordered" evidence="7">
    <location>
        <begin position="353"/>
        <end position="447"/>
    </location>
</feature>
<keyword evidence="10" id="KW-1185">Reference proteome</keyword>
<evidence type="ECO:0000259" key="8">
    <source>
        <dbReference type="Pfam" id="PF07200"/>
    </source>
</evidence>
<dbReference type="Pfam" id="PF07200">
    <property type="entry name" value="Mod_r"/>
    <property type="match status" value="1"/>
</dbReference>
<evidence type="ECO:0000256" key="7">
    <source>
        <dbReference type="SAM" id="MobiDB-lite"/>
    </source>
</evidence>
<dbReference type="EMBL" id="JAATIS010001721">
    <property type="protein sequence ID" value="KAG2465559.1"/>
    <property type="molecule type" value="Genomic_DNA"/>
</dbReference>
<evidence type="ECO:0000256" key="4">
    <source>
        <dbReference type="ARBA" id="ARBA00022753"/>
    </source>
</evidence>
<keyword evidence="5" id="KW-0653">Protein transport</keyword>
<organism evidence="9 10">
    <name type="scientific">Polypterus senegalus</name>
    <name type="common">Senegal bichir</name>
    <dbReference type="NCBI Taxonomy" id="55291"/>
    <lineage>
        <taxon>Eukaryota</taxon>
        <taxon>Metazoa</taxon>
        <taxon>Chordata</taxon>
        <taxon>Craniata</taxon>
        <taxon>Vertebrata</taxon>
        <taxon>Euteleostomi</taxon>
        <taxon>Actinopterygii</taxon>
        <taxon>Polypteriformes</taxon>
        <taxon>Polypteridae</taxon>
        <taxon>Polypterus</taxon>
    </lineage>
</organism>
<dbReference type="GO" id="GO:0031902">
    <property type="term" value="C:late endosome membrane"/>
    <property type="evidence" value="ECO:0007669"/>
    <property type="project" value="UniProtKB-SubCell"/>
</dbReference>
<evidence type="ECO:0000256" key="2">
    <source>
        <dbReference type="ARBA" id="ARBA00007617"/>
    </source>
</evidence>
<comment type="caution">
    <text evidence="9">The sequence shown here is derived from an EMBL/GenBank/DDBJ whole genome shotgun (WGS) entry which is preliminary data.</text>
</comment>
<evidence type="ECO:0000313" key="10">
    <source>
        <dbReference type="Proteomes" id="UP000886611"/>
    </source>
</evidence>
<evidence type="ECO:0000256" key="1">
    <source>
        <dbReference type="ARBA" id="ARBA00004633"/>
    </source>
</evidence>
<feature type="domain" description="VPS37 C-terminal" evidence="8">
    <location>
        <begin position="272"/>
        <end position="333"/>
    </location>
</feature>
<dbReference type="GO" id="GO:0006612">
    <property type="term" value="P:protein targeting to membrane"/>
    <property type="evidence" value="ECO:0007669"/>
    <property type="project" value="TreeGrafter"/>
</dbReference>
<evidence type="ECO:0000313" key="9">
    <source>
        <dbReference type="EMBL" id="KAG2465559.1"/>
    </source>
</evidence>
<keyword evidence="3" id="KW-0813">Transport</keyword>
<dbReference type="AlphaFoldDB" id="A0A8X7XDE9"/>
<dbReference type="GO" id="GO:0006623">
    <property type="term" value="P:protein targeting to vacuole"/>
    <property type="evidence" value="ECO:0007669"/>
    <property type="project" value="TreeGrafter"/>
</dbReference>
<comment type="subcellular location">
    <subcellularLocation>
        <location evidence="1">Late endosome membrane</location>
        <topology evidence="1">Peripheral membrane protein</topology>
    </subcellularLocation>
</comment>
<gene>
    <name evidence="9" type="primary">Vps37a</name>
    <name evidence="9" type="ORF">GTO96_0016510</name>
</gene>
<keyword evidence="4" id="KW-0967">Endosome</keyword>
<sequence length="447" mass="48544">MKRLERRMALYRQAANNVGGVWMGDPTPPHTVTELQATDIYVHKEDSVSVGNPRTKFLEDGPIKAFRAPAFRHGADKNGFSLGFSKNLRQVFGDEKKYWFLPVFTSLLPPQFPQDKPSVSVFPPVRHHLIDSCGGSMVISPLINNFSMHSDLGKIIQSILDEFWKNPPVLANASPGLPFVYNNPSGIPPFSSPGFHFVPTFPLQDLSRPVTPASVQVPAPDSVPSPANTSRSTTSNLITDTLSVPTADMQTGLNGYAYKMPEIPDSFPDLSNLSLNQLKEMSDQEDILLEHFVNLPQLKQITSDKEELVNSIIDMAKKNLQLEPQLDGRRQDILYKAPGRRLAVATGPYRAGLQSPVPEAPCLTMTDAPTLSGGGTRPPPVLQAPAGLLPGPAAARDKPASGRRLAVTTGPYREGLPCPQPVAPTEPGRTPRSGGGTRSNQQLSDKV</sequence>
<name>A0A8X7XDE9_POLSE</name>
<feature type="non-terminal residue" evidence="9">
    <location>
        <position position="447"/>
    </location>
</feature>
<evidence type="ECO:0000256" key="3">
    <source>
        <dbReference type="ARBA" id="ARBA00022448"/>
    </source>
</evidence>